<dbReference type="InterPro" id="IPR006603">
    <property type="entry name" value="PQ-loop_rpt"/>
</dbReference>
<dbReference type="GO" id="GO:0045332">
    <property type="term" value="P:phospholipid translocation"/>
    <property type="evidence" value="ECO:0007669"/>
    <property type="project" value="TreeGrafter"/>
</dbReference>
<evidence type="ECO:0000256" key="1">
    <source>
        <dbReference type="ARBA" id="ARBA00004141"/>
    </source>
</evidence>
<dbReference type="GO" id="GO:0005802">
    <property type="term" value="C:trans-Golgi network"/>
    <property type="evidence" value="ECO:0007669"/>
    <property type="project" value="TreeGrafter"/>
</dbReference>
<evidence type="ECO:0000256" key="3">
    <source>
        <dbReference type="ARBA" id="ARBA00022989"/>
    </source>
</evidence>
<feature type="transmembrane region" description="Helical" evidence="5">
    <location>
        <begin position="229"/>
        <end position="256"/>
    </location>
</feature>
<dbReference type="OMA" id="QMSLDIY"/>
<dbReference type="eggNOG" id="KOG2913">
    <property type="taxonomic scope" value="Eukaryota"/>
</dbReference>
<dbReference type="InterPro" id="IPR052241">
    <property type="entry name" value="SLC66/Scramblase_ANY1"/>
</dbReference>
<accession>S2J6M3</accession>
<evidence type="ECO:0000313" key="6">
    <source>
        <dbReference type="EMBL" id="EPB85801.1"/>
    </source>
</evidence>
<dbReference type="GO" id="GO:0005829">
    <property type="term" value="C:cytosol"/>
    <property type="evidence" value="ECO:0007669"/>
    <property type="project" value="GOC"/>
</dbReference>
<dbReference type="OrthoDB" id="292213at2759"/>
<sequence length="279" mass="32244">MSEIADTILSVIMVIAPTVGYFDQYRIILKNKTSLGFNSVTCAILCFANILRLFFWLGKRFDNTLLFQSIAMLTAMLALLQIVVKYKPHDLPFTPLIRHDSVSSYSSSGSSNSSHSSHHHHGAAIEQRIELKWYQRTFWDWDYFVDYVNCLLLFTSVVGILYVFLHGHEWFIETLGFLSLGIESTLPLPQLLTNFKHKSVDGFSLLILASWFLGDSFKAFYFFYQHSPIQFVVCAIIQLTFDTIIVFQFILFSSYVKKLLGIRQQISLDQEDREYEPIN</sequence>
<evidence type="ECO:0008006" key="8">
    <source>
        <dbReference type="Google" id="ProtNLM"/>
    </source>
</evidence>
<dbReference type="FunFam" id="1.20.1280.290:FF:000005">
    <property type="entry name" value="PQ-loop repeat-containing protein 1"/>
    <property type="match status" value="1"/>
</dbReference>
<dbReference type="AlphaFoldDB" id="S2J6M3"/>
<dbReference type="PANTHER" id="PTHR14856:SF9">
    <property type="entry name" value="PQ-LOOP REPEAT-CONTAINING PROTEIN 1"/>
    <property type="match status" value="1"/>
</dbReference>
<dbReference type="PANTHER" id="PTHR14856">
    <property type="entry name" value="PQ-LOOP REPEAT-CONTAINING PROTEIN 1-LIKE PROTEIN"/>
    <property type="match status" value="1"/>
</dbReference>
<reference evidence="7" key="1">
    <citation type="submission" date="2013-05" db="EMBL/GenBank/DDBJ databases">
        <title>The Genome sequence of Mucor circinelloides f. circinelloides 1006PhL.</title>
        <authorList>
            <consortium name="The Broad Institute Genomics Platform"/>
            <person name="Cuomo C."/>
            <person name="Earl A."/>
            <person name="Findley K."/>
            <person name="Lee S.C."/>
            <person name="Walker B."/>
            <person name="Young S."/>
            <person name="Zeng Q."/>
            <person name="Gargeya S."/>
            <person name="Fitzgerald M."/>
            <person name="Haas B."/>
            <person name="Abouelleil A."/>
            <person name="Allen A.W."/>
            <person name="Alvarado L."/>
            <person name="Arachchi H.M."/>
            <person name="Berlin A.M."/>
            <person name="Chapman S.B."/>
            <person name="Gainer-Dewar J."/>
            <person name="Goldberg J."/>
            <person name="Griggs A."/>
            <person name="Gujja S."/>
            <person name="Hansen M."/>
            <person name="Howarth C."/>
            <person name="Imamovic A."/>
            <person name="Ireland A."/>
            <person name="Larimer J."/>
            <person name="McCowan C."/>
            <person name="Murphy C."/>
            <person name="Pearson M."/>
            <person name="Poon T.W."/>
            <person name="Priest M."/>
            <person name="Roberts A."/>
            <person name="Saif S."/>
            <person name="Shea T."/>
            <person name="Sisk P."/>
            <person name="Sykes S."/>
            <person name="Wortman J."/>
            <person name="Nusbaum C."/>
            <person name="Birren B."/>
        </authorList>
    </citation>
    <scope>NUCLEOTIDE SEQUENCE [LARGE SCALE GENOMIC DNA]</scope>
    <source>
        <strain evidence="7">1006PhL</strain>
    </source>
</reference>
<dbReference type="EMBL" id="KE124003">
    <property type="protein sequence ID" value="EPB85801.1"/>
    <property type="molecule type" value="Genomic_DNA"/>
</dbReference>
<dbReference type="Proteomes" id="UP000014254">
    <property type="component" value="Unassembled WGS sequence"/>
</dbReference>
<evidence type="ECO:0000313" key="7">
    <source>
        <dbReference type="Proteomes" id="UP000014254"/>
    </source>
</evidence>
<keyword evidence="3 5" id="KW-1133">Transmembrane helix</keyword>
<feature type="transmembrane region" description="Helical" evidence="5">
    <location>
        <begin position="64"/>
        <end position="84"/>
    </location>
</feature>
<dbReference type="VEuPathDB" id="FungiDB:HMPREF1544_07383"/>
<keyword evidence="4 5" id="KW-0472">Membrane</keyword>
<gene>
    <name evidence="6" type="ORF">HMPREF1544_07383</name>
</gene>
<evidence type="ECO:0000256" key="2">
    <source>
        <dbReference type="ARBA" id="ARBA00022692"/>
    </source>
</evidence>
<dbReference type="STRING" id="1220926.S2J6M3"/>
<dbReference type="InParanoid" id="S2J6M3"/>
<comment type="subcellular location">
    <subcellularLocation>
        <location evidence="1">Membrane</location>
        <topology evidence="1">Multi-pass membrane protein</topology>
    </subcellularLocation>
</comment>
<dbReference type="GO" id="GO:0042147">
    <property type="term" value="P:retrograde transport, endosome to Golgi"/>
    <property type="evidence" value="ECO:0007669"/>
    <property type="project" value="TreeGrafter"/>
</dbReference>
<name>S2J6M3_MUCC1</name>
<feature type="transmembrane region" description="Helical" evidence="5">
    <location>
        <begin position="144"/>
        <end position="164"/>
    </location>
</feature>
<evidence type="ECO:0000256" key="4">
    <source>
        <dbReference type="ARBA" id="ARBA00023136"/>
    </source>
</evidence>
<protein>
    <recommendedName>
        <fullName evidence="8">PQ-loop repeat-containing protein 1</fullName>
    </recommendedName>
</protein>
<organism evidence="6 7">
    <name type="scientific">Mucor circinelloides f. circinelloides (strain 1006PhL)</name>
    <name type="common">Mucormycosis agent</name>
    <name type="synonym">Calyptromyces circinelloides</name>
    <dbReference type="NCBI Taxonomy" id="1220926"/>
    <lineage>
        <taxon>Eukaryota</taxon>
        <taxon>Fungi</taxon>
        <taxon>Fungi incertae sedis</taxon>
        <taxon>Mucoromycota</taxon>
        <taxon>Mucoromycotina</taxon>
        <taxon>Mucoromycetes</taxon>
        <taxon>Mucorales</taxon>
        <taxon>Mucorineae</taxon>
        <taxon>Mucoraceae</taxon>
        <taxon>Mucor</taxon>
    </lineage>
</organism>
<feature type="transmembrane region" description="Helical" evidence="5">
    <location>
        <begin position="6"/>
        <end position="23"/>
    </location>
</feature>
<dbReference type="Gene3D" id="1.20.1280.290">
    <property type="match status" value="2"/>
</dbReference>
<dbReference type="SMART" id="SM00679">
    <property type="entry name" value="CTNS"/>
    <property type="match status" value="1"/>
</dbReference>
<dbReference type="GO" id="GO:0016020">
    <property type="term" value="C:membrane"/>
    <property type="evidence" value="ECO:0007669"/>
    <property type="project" value="UniProtKB-SubCell"/>
</dbReference>
<evidence type="ECO:0000256" key="5">
    <source>
        <dbReference type="SAM" id="Phobius"/>
    </source>
</evidence>
<proteinExistence type="predicted"/>
<keyword evidence="2 5" id="KW-0812">Transmembrane</keyword>
<feature type="transmembrane region" description="Helical" evidence="5">
    <location>
        <begin position="203"/>
        <end position="223"/>
    </location>
</feature>
<keyword evidence="7" id="KW-1185">Reference proteome</keyword>
<feature type="transmembrane region" description="Helical" evidence="5">
    <location>
        <begin position="35"/>
        <end position="58"/>
    </location>
</feature>
<dbReference type="GO" id="GO:0005768">
    <property type="term" value="C:endosome"/>
    <property type="evidence" value="ECO:0007669"/>
    <property type="project" value="TreeGrafter"/>
</dbReference>
<dbReference type="Pfam" id="PF04193">
    <property type="entry name" value="PQ-loop"/>
    <property type="match status" value="1"/>
</dbReference>